<evidence type="ECO:0000256" key="2">
    <source>
        <dbReference type="ARBA" id="ARBA00004752"/>
    </source>
</evidence>
<evidence type="ECO:0000313" key="17">
    <source>
        <dbReference type="EMBL" id="MPN64678.1"/>
    </source>
</evidence>
<comment type="caution">
    <text evidence="17">The sequence shown here is derived from an EMBL/GenBank/DDBJ whole genome shotgun (WGS) entry which is preliminary data.</text>
</comment>
<comment type="catalytic activity">
    <reaction evidence="15">
        <text>phosphoenolpyruvate + UDP-N-acetyl-alpha-D-glucosamine = UDP-N-acetyl-3-O-(1-carboxyvinyl)-alpha-D-glucosamine + phosphate</text>
        <dbReference type="Rhea" id="RHEA:18681"/>
        <dbReference type="ChEBI" id="CHEBI:43474"/>
        <dbReference type="ChEBI" id="CHEBI:57705"/>
        <dbReference type="ChEBI" id="CHEBI:58702"/>
        <dbReference type="ChEBI" id="CHEBI:68483"/>
        <dbReference type="EC" id="2.5.1.7"/>
    </reaction>
</comment>
<evidence type="ECO:0000256" key="10">
    <source>
        <dbReference type="ARBA" id="ARBA00038367"/>
    </source>
</evidence>
<dbReference type="GO" id="GO:0051301">
    <property type="term" value="P:cell division"/>
    <property type="evidence" value="ECO:0007669"/>
    <property type="project" value="UniProtKB-KW"/>
</dbReference>
<evidence type="ECO:0000256" key="11">
    <source>
        <dbReference type="ARBA" id="ARBA00039108"/>
    </source>
</evidence>
<sequence>MVTGVKGLTGARVTARDLRGGASLVIAGLGAEGETVVENICHIDRGYDKFEIALSKIGADIKRETAPDKT</sequence>
<evidence type="ECO:0000256" key="9">
    <source>
        <dbReference type="ARBA" id="ARBA00023316"/>
    </source>
</evidence>
<organism evidence="17">
    <name type="scientific">bioreactor metagenome</name>
    <dbReference type="NCBI Taxonomy" id="1076179"/>
    <lineage>
        <taxon>unclassified sequences</taxon>
        <taxon>metagenomes</taxon>
        <taxon>ecological metagenomes</taxon>
    </lineage>
</organism>
<evidence type="ECO:0000256" key="5">
    <source>
        <dbReference type="ARBA" id="ARBA00022679"/>
    </source>
</evidence>
<keyword evidence="8" id="KW-0131">Cell cycle</keyword>
<dbReference type="Pfam" id="PF00275">
    <property type="entry name" value="EPSP_synthase"/>
    <property type="match status" value="1"/>
</dbReference>
<evidence type="ECO:0000256" key="12">
    <source>
        <dbReference type="ARBA" id="ARBA00039754"/>
    </source>
</evidence>
<evidence type="ECO:0000256" key="1">
    <source>
        <dbReference type="ARBA" id="ARBA00004496"/>
    </source>
</evidence>
<keyword evidence="3" id="KW-0963">Cytoplasm</keyword>
<dbReference type="GO" id="GO:0005737">
    <property type="term" value="C:cytoplasm"/>
    <property type="evidence" value="ECO:0007669"/>
    <property type="project" value="UniProtKB-SubCell"/>
</dbReference>
<keyword evidence="4" id="KW-0132">Cell division</keyword>
<dbReference type="AlphaFoldDB" id="A0A645JLY7"/>
<keyword evidence="5 17" id="KW-0808">Transferase</keyword>
<dbReference type="GO" id="GO:0009252">
    <property type="term" value="P:peptidoglycan biosynthetic process"/>
    <property type="evidence" value="ECO:0007669"/>
    <property type="project" value="UniProtKB-KW"/>
</dbReference>
<dbReference type="Gene3D" id="3.65.10.10">
    <property type="entry name" value="Enolpyruvate transferase domain"/>
    <property type="match status" value="1"/>
</dbReference>
<proteinExistence type="inferred from homology"/>
<gene>
    <name evidence="17" type="primary">murA_28</name>
    <name evidence="17" type="ORF">SDC9_212454</name>
</gene>
<protein>
    <recommendedName>
        <fullName evidence="12">UDP-N-acetylglucosamine 1-carboxyvinyltransferase</fullName>
        <ecNumber evidence="11">2.5.1.7</ecNumber>
    </recommendedName>
    <alternativeName>
        <fullName evidence="13">Enoylpyruvate transferase</fullName>
    </alternativeName>
    <alternativeName>
        <fullName evidence="14">UDP-N-acetylglucosamine enolpyruvyl transferase</fullName>
    </alternativeName>
</protein>
<evidence type="ECO:0000259" key="16">
    <source>
        <dbReference type="Pfam" id="PF00275"/>
    </source>
</evidence>
<evidence type="ECO:0000256" key="7">
    <source>
        <dbReference type="ARBA" id="ARBA00022984"/>
    </source>
</evidence>
<evidence type="ECO:0000256" key="3">
    <source>
        <dbReference type="ARBA" id="ARBA00022490"/>
    </source>
</evidence>
<dbReference type="SUPFAM" id="SSF55205">
    <property type="entry name" value="EPT/RTPC-like"/>
    <property type="match status" value="1"/>
</dbReference>
<evidence type="ECO:0000256" key="8">
    <source>
        <dbReference type="ARBA" id="ARBA00023306"/>
    </source>
</evidence>
<accession>A0A645JLY7</accession>
<dbReference type="InterPro" id="IPR013792">
    <property type="entry name" value="RNA3'P_cycl/enolpyr_Trfase_a/b"/>
</dbReference>
<keyword evidence="7" id="KW-0573">Peptidoglycan synthesis</keyword>
<comment type="subcellular location">
    <subcellularLocation>
        <location evidence="1">Cytoplasm</location>
    </subcellularLocation>
</comment>
<evidence type="ECO:0000256" key="15">
    <source>
        <dbReference type="ARBA" id="ARBA00047527"/>
    </source>
</evidence>
<dbReference type="GO" id="GO:0008760">
    <property type="term" value="F:UDP-N-acetylglucosamine 1-carboxyvinyltransferase activity"/>
    <property type="evidence" value="ECO:0007669"/>
    <property type="project" value="UniProtKB-EC"/>
</dbReference>
<name>A0A645JLY7_9ZZZZ</name>
<evidence type="ECO:0000256" key="14">
    <source>
        <dbReference type="ARBA" id="ARBA00042842"/>
    </source>
</evidence>
<comment type="similarity">
    <text evidence="10">Belongs to the EPSP synthase family. MurA subfamily.</text>
</comment>
<dbReference type="PANTHER" id="PTHR43783:SF1">
    <property type="entry name" value="UDP-N-ACETYLGLUCOSAMINE 1-CARBOXYVINYLTRANSFERASE"/>
    <property type="match status" value="1"/>
</dbReference>
<comment type="pathway">
    <text evidence="2">Cell wall biogenesis; peptidoglycan biosynthesis.</text>
</comment>
<evidence type="ECO:0000256" key="13">
    <source>
        <dbReference type="ARBA" id="ARBA00042443"/>
    </source>
</evidence>
<dbReference type="GO" id="GO:0008360">
    <property type="term" value="P:regulation of cell shape"/>
    <property type="evidence" value="ECO:0007669"/>
    <property type="project" value="UniProtKB-KW"/>
</dbReference>
<keyword evidence="6" id="KW-0133">Cell shape</keyword>
<dbReference type="EMBL" id="VSSQ01145877">
    <property type="protein sequence ID" value="MPN64678.1"/>
    <property type="molecule type" value="Genomic_DNA"/>
</dbReference>
<evidence type="ECO:0000256" key="4">
    <source>
        <dbReference type="ARBA" id="ARBA00022618"/>
    </source>
</evidence>
<dbReference type="EC" id="2.5.1.7" evidence="11"/>
<evidence type="ECO:0000256" key="6">
    <source>
        <dbReference type="ARBA" id="ARBA00022960"/>
    </source>
</evidence>
<keyword evidence="9" id="KW-0961">Cell wall biogenesis/degradation</keyword>
<dbReference type="InterPro" id="IPR001986">
    <property type="entry name" value="Enolpyruvate_Tfrase_dom"/>
</dbReference>
<dbReference type="InterPro" id="IPR036968">
    <property type="entry name" value="Enolpyruvate_Tfrase_sf"/>
</dbReference>
<dbReference type="InterPro" id="IPR050068">
    <property type="entry name" value="MurA_subfamily"/>
</dbReference>
<feature type="domain" description="Enolpyruvate transferase" evidence="16">
    <location>
        <begin position="3"/>
        <end position="51"/>
    </location>
</feature>
<dbReference type="GO" id="GO:0071555">
    <property type="term" value="P:cell wall organization"/>
    <property type="evidence" value="ECO:0007669"/>
    <property type="project" value="UniProtKB-KW"/>
</dbReference>
<dbReference type="PANTHER" id="PTHR43783">
    <property type="entry name" value="UDP-N-ACETYLGLUCOSAMINE 1-CARBOXYVINYLTRANSFERASE"/>
    <property type="match status" value="1"/>
</dbReference>
<reference evidence="17" key="1">
    <citation type="submission" date="2019-08" db="EMBL/GenBank/DDBJ databases">
        <authorList>
            <person name="Kucharzyk K."/>
            <person name="Murdoch R.W."/>
            <person name="Higgins S."/>
            <person name="Loffler F."/>
        </authorList>
    </citation>
    <scope>NUCLEOTIDE SEQUENCE</scope>
</reference>